<dbReference type="STRING" id="554055.A0A2P6VR58"/>
<dbReference type="PROSITE" id="PS01184">
    <property type="entry name" value="UBIE_2"/>
    <property type="match status" value="1"/>
</dbReference>
<feature type="region of interest" description="Disordered" evidence="4">
    <location>
        <begin position="241"/>
        <end position="261"/>
    </location>
</feature>
<dbReference type="Gene3D" id="3.40.50.150">
    <property type="entry name" value="Vaccinia Virus protein VP39"/>
    <property type="match status" value="1"/>
</dbReference>
<dbReference type="CDD" id="cd02440">
    <property type="entry name" value="AdoMet_MTases"/>
    <property type="match status" value="1"/>
</dbReference>
<dbReference type="EMBL" id="LHPF02000001">
    <property type="protein sequence ID" value="PSC76561.1"/>
    <property type="molecule type" value="Genomic_DNA"/>
</dbReference>
<dbReference type="PANTHER" id="PTHR45036:SF1">
    <property type="entry name" value="METHYLTRANSFERASE LIKE 7A"/>
    <property type="match status" value="1"/>
</dbReference>
<keyword evidence="3" id="KW-0949">S-adenosyl-L-methionine</keyword>
<keyword evidence="7" id="KW-1185">Reference proteome</keyword>
<accession>A0A2P6VR58</accession>
<feature type="region of interest" description="Disordered" evidence="4">
    <location>
        <begin position="318"/>
        <end position="354"/>
    </location>
</feature>
<protein>
    <submittedName>
        <fullName evidence="6">Methyltransferase 7A</fullName>
    </submittedName>
</protein>
<sequence length="354" mass="37617">MFAQAMASGMAEYEQEIAPLKRRLFAQLLGGLGASEAAPAQLLEVGVGTGPNLPFYAEFYATAGHPAGDAAAAAGSREAAAAATAPPPSAAQALPPLHITGLDPNPYMREYLQQNLKASGWPAQRFSWVRGQAEALPLPDASRDAVVCTLVLCSVDEVAPVLAEAARVLKPGGSLLFIEHTTAGLQARPLLWLAQRALEPLQRALADNCHLSRDPLPAIQAEFGERSPLAWPDRSYGHCTAPSRRRWPASRRPQRPPQCAGGAAQQRWFSATRGARGCQPPLQARTHRALLRSAPKPVYASKGTARALQMGEDAGEPLHVADDVKPEGELEDSVKHRPIADGLDGGARAVGHHL</sequence>
<dbReference type="GO" id="GO:0032259">
    <property type="term" value="P:methylation"/>
    <property type="evidence" value="ECO:0007669"/>
    <property type="project" value="UniProtKB-KW"/>
</dbReference>
<dbReference type="InterPro" id="IPR013216">
    <property type="entry name" value="Methyltransf_11"/>
</dbReference>
<dbReference type="InterPro" id="IPR052356">
    <property type="entry name" value="Thiol_S-MT"/>
</dbReference>
<keyword evidence="2" id="KW-0808">Transferase</keyword>
<keyword evidence="1 6" id="KW-0489">Methyltransferase</keyword>
<organism evidence="6 7">
    <name type="scientific">Micractinium conductrix</name>
    <dbReference type="NCBI Taxonomy" id="554055"/>
    <lineage>
        <taxon>Eukaryota</taxon>
        <taxon>Viridiplantae</taxon>
        <taxon>Chlorophyta</taxon>
        <taxon>core chlorophytes</taxon>
        <taxon>Trebouxiophyceae</taxon>
        <taxon>Chlorellales</taxon>
        <taxon>Chlorellaceae</taxon>
        <taxon>Chlorella clade</taxon>
        <taxon>Micractinium</taxon>
    </lineage>
</organism>
<evidence type="ECO:0000313" key="7">
    <source>
        <dbReference type="Proteomes" id="UP000239649"/>
    </source>
</evidence>
<dbReference type="InterPro" id="IPR023576">
    <property type="entry name" value="UbiE/COQ5_MeTrFase_CS"/>
</dbReference>
<evidence type="ECO:0000256" key="1">
    <source>
        <dbReference type="ARBA" id="ARBA00022603"/>
    </source>
</evidence>
<feature type="compositionally biased region" description="Basic and acidic residues" evidence="4">
    <location>
        <begin position="319"/>
        <end position="339"/>
    </location>
</feature>
<reference evidence="6 7" key="1">
    <citation type="journal article" date="2018" name="Plant J.">
        <title>Genome sequences of Chlorella sorokiniana UTEX 1602 and Micractinium conductrix SAG 241.80: implications to maltose excretion by a green alga.</title>
        <authorList>
            <person name="Arriola M.B."/>
            <person name="Velmurugan N."/>
            <person name="Zhang Y."/>
            <person name="Plunkett M.H."/>
            <person name="Hondzo H."/>
            <person name="Barney B.M."/>
        </authorList>
    </citation>
    <scope>NUCLEOTIDE SEQUENCE [LARGE SCALE GENOMIC DNA]</scope>
    <source>
        <strain evidence="6 7">SAG 241.80</strain>
    </source>
</reference>
<dbReference type="AlphaFoldDB" id="A0A2P6VR58"/>
<dbReference type="SUPFAM" id="SSF53335">
    <property type="entry name" value="S-adenosyl-L-methionine-dependent methyltransferases"/>
    <property type="match status" value="1"/>
</dbReference>
<dbReference type="PANTHER" id="PTHR45036">
    <property type="entry name" value="METHYLTRANSFERASE LIKE 7B"/>
    <property type="match status" value="1"/>
</dbReference>
<gene>
    <name evidence="6" type="primary">g576</name>
    <name evidence="6" type="ORF">C2E20_0576</name>
</gene>
<evidence type="ECO:0000313" key="6">
    <source>
        <dbReference type="EMBL" id="PSC76561.1"/>
    </source>
</evidence>
<evidence type="ECO:0000256" key="2">
    <source>
        <dbReference type="ARBA" id="ARBA00022679"/>
    </source>
</evidence>
<name>A0A2P6VR58_9CHLO</name>
<dbReference type="Pfam" id="PF08241">
    <property type="entry name" value="Methyltransf_11"/>
    <property type="match status" value="1"/>
</dbReference>
<feature type="domain" description="Methyltransferase type 11" evidence="5">
    <location>
        <begin position="97"/>
        <end position="177"/>
    </location>
</feature>
<evidence type="ECO:0000256" key="3">
    <source>
        <dbReference type="ARBA" id="ARBA00022691"/>
    </source>
</evidence>
<dbReference type="Proteomes" id="UP000239649">
    <property type="component" value="Unassembled WGS sequence"/>
</dbReference>
<comment type="caution">
    <text evidence="6">The sequence shown here is derived from an EMBL/GenBank/DDBJ whole genome shotgun (WGS) entry which is preliminary data.</text>
</comment>
<dbReference type="InterPro" id="IPR029063">
    <property type="entry name" value="SAM-dependent_MTases_sf"/>
</dbReference>
<dbReference type="OrthoDB" id="416496at2759"/>
<proteinExistence type="predicted"/>
<evidence type="ECO:0000259" key="5">
    <source>
        <dbReference type="Pfam" id="PF08241"/>
    </source>
</evidence>
<dbReference type="GO" id="GO:0008757">
    <property type="term" value="F:S-adenosylmethionine-dependent methyltransferase activity"/>
    <property type="evidence" value="ECO:0007669"/>
    <property type="project" value="InterPro"/>
</dbReference>
<feature type="compositionally biased region" description="Basic residues" evidence="4">
    <location>
        <begin position="243"/>
        <end position="254"/>
    </location>
</feature>
<evidence type="ECO:0000256" key="4">
    <source>
        <dbReference type="SAM" id="MobiDB-lite"/>
    </source>
</evidence>